<keyword evidence="3" id="KW-1185">Reference proteome</keyword>
<dbReference type="GO" id="GO:0032259">
    <property type="term" value="P:methylation"/>
    <property type="evidence" value="ECO:0007669"/>
    <property type="project" value="UniProtKB-KW"/>
</dbReference>
<dbReference type="PANTHER" id="PTHR42912:SF98">
    <property type="entry name" value="UNCHARACTERISED METHYLTRANSFERASE RV1498C"/>
    <property type="match status" value="1"/>
</dbReference>
<protein>
    <submittedName>
        <fullName evidence="2">Class I SAM-dependent methyltransferase</fullName>
    </submittedName>
</protein>
<comment type="caution">
    <text evidence="2">The sequence shown here is derived from an EMBL/GenBank/DDBJ whole genome shotgun (WGS) entry which is preliminary data.</text>
</comment>
<evidence type="ECO:0000313" key="3">
    <source>
        <dbReference type="Proteomes" id="UP000708347"/>
    </source>
</evidence>
<dbReference type="Gene3D" id="3.40.50.150">
    <property type="entry name" value="Vaccinia Virus protein VP39"/>
    <property type="match status" value="1"/>
</dbReference>
<gene>
    <name evidence="2" type="ORF">FEG63_22040</name>
</gene>
<evidence type="ECO:0000313" key="2">
    <source>
        <dbReference type="EMBL" id="NTY62226.1"/>
    </source>
</evidence>
<keyword evidence="2" id="KW-0489">Methyltransferase</keyword>
<reference evidence="2 3" key="1">
    <citation type="submission" date="2019-05" db="EMBL/GenBank/DDBJ databases">
        <title>Mycolicibacterium sphagni ENV482 genome assembly.</title>
        <authorList>
            <person name="Chen W."/>
            <person name="Faulkner N.W."/>
            <person name="Hyman M.R."/>
        </authorList>
    </citation>
    <scope>NUCLEOTIDE SEQUENCE [LARGE SCALE GENOMIC DNA]</scope>
    <source>
        <strain evidence="2 3">ENV482</strain>
    </source>
</reference>
<sequence length="297" mass="33400">MIYQGWGNRLLNITAAIKRVLPAPAFNAVRSSPYKLRDLIQPPPAGEIIPPLSLQTDGPRGFDIFRANGREAYQYYLSEVGVKPGSRILDIGCGVGRKTIPLLNYLGSEGLYVGMDIDANAVKWCSRNITAEHPNFVFFTLDIFNKFYNPAGRIEPANLVLPFPDDSFDYVALWSVFTHMYPGDVQHYLDEARRVLKPSGRIVASYYLINPHAKTEVAAGRALWDVRFYLDAQKCWTNNPNIPEDLIGLEEDWLRGAYERAGLRIAEPLQLGGWAGRIVPDQFRSLNSQDIVIADKI</sequence>
<feature type="domain" description="Methyltransferase type 11" evidence="1">
    <location>
        <begin position="89"/>
        <end position="203"/>
    </location>
</feature>
<dbReference type="InterPro" id="IPR029063">
    <property type="entry name" value="SAM-dependent_MTases_sf"/>
</dbReference>
<name>A0ABX2JWU3_9MYCO</name>
<dbReference type="CDD" id="cd02440">
    <property type="entry name" value="AdoMet_MTases"/>
    <property type="match status" value="1"/>
</dbReference>
<dbReference type="EMBL" id="VBSB01000015">
    <property type="protein sequence ID" value="NTY62226.1"/>
    <property type="molecule type" value="Genomic_DNA"/>
</dbReference>
<dbReference type="InterPro" id="IPR013216">
    <property type="entry name" value="Methyltransf_11"/>
</dbReference>
<keyword evidence="2" id="KW-0808">Transferase</keyword>
<dbReference type="GO" id="GO:0008168">
    <property type="term" value="F:methyltransferase activity"/>
    <property type="evidence" value="ECO:0007669"/>
    <property type="project" value="UniProtKB-KW"/>
</dbReference>
<dbReference type="InterPro" id="IPR050508">
    <property type="entry name" value="Methyltransf_Superfamily"/>
</dbReference>
<evidence type="ECO:0000259" key="1">
    <source>
        <dbReference type="Pfam" id="PF08241"/>
    </source>
</evidence>
<dbReference type="Proteomes" id="UP000708347">
    <property type="component" value="Unassembled WGS sequence"/>
</dbReference>
<organism evidence="2 3">
    <name type="scientific">Mycolicibacterium sphagni</name>
    <dbReference type="NCBI Taxonomy" id="1786"/>
    <lineage>
        <taxon>Bacteria</taxon>
        <taxon>Bacillati</taxon>
        <taxon>Actinomycetota</taxon>
        <taxon>Actinomycetes</taxon>
        <taxon>Mycobacteriales</taxon>
        <taxon>Mycobacteriaceae</taxon>
        <taxon>Mycolicibacterium</taxon>
    </lineage>
</organism>
<proteinExistence type="predicted"/>
<dbReference type="PANTHER" id="PTHR42912">
    <property type="entry name" value="METHYLTRANSFERASE"/>
    <property type="match status" value="1"/>
</dbReference>
<accession>A0ABX2JWU3</accession>
<dbReference type="SUPFAM" id="SSF53335">
    <property type="entry name" value="S-adenosyl-L-methionine-dependent methyltransferases"/>
    <property type="match status" value="1"/>
</dbReference>
<dbReference type="Pfam" id="PF08241">
    <property type="entry name" value="Methyltransf_11"/>
    <property type="match status" value="1"/>
</dbReference>